<keyword evidence="2" id="KW-1185">Reference proteome</keyword>
<gene>
    <name evidence="1" type="ORF">V1517DRAFT_327295</name>
</gene>
<accession>A0ACC3TJS0</accession>
<proteinExistence type="predicted"/>
<protein>
    <submittedName>
        <fullName evidence="1">Ctr copper transporter family-domain-containing protein</fullName>
    </submittedName>
</protein>
<comment type="caution">
    <text evidence="1">The sequence shown here is derived from an EMBL/GenBank/DDBJ whole genome shotgun (WGS) entry which is preliminary data.</text>
</comment>
<evidence type="ECO:0000313" key="2">
    <source>
        <dbReference type="Proteomes" id="UP001489719"/>
    </source>
</evidence>
<organism evidence="1 2">
    <name type="scientific">Lipomyces orientalis</name>
    <dbReference type="NCBI Taxonomy" id="1233043"/>
    <lineage>
        <taxon>Eukaryota</taxon>
        <taxon>Fungi</taxon>
        <taxon>Dikarya</taxon>
        <taxon>Ascomycota</taxon>
        <taxon>Saccharomycotina</taxon>
        <taxon>Lipomycetes</taxon>
        <taxon>Lipomycetales</taxon>
        <taxon>Lipomycetaceae</taxon>
        <taxon>Lipomyces</taxon>
    </lineage>
</organism>
<dbReference type="EMBL" id="MU970106">
    <property type="protein sequence ID" value="KAK9321127.1"/>
    <property type="molecule type" value="Genomic_DNA"/>
</dbReference>
<name>A0ACC3TJS0_9ASCO</name>
<reference evidence="2" key="1">
    <citation type="journal article" date="2024" name="Front. Bioeng. Biotechnol.">
        <title>Genome-scale model development and genomic sequencing of the oleaginous clade Lipomyces.</title>
        <authorList>
            <person name="Czajka J.J."/>
            <person name="Han Y."/>
            <person name="Kim J."/>
            <person name="Mondo S.J."/>
            <person name="Hofstad B.A."/>
            <person name="Robles A."/>
            <person name="Haridas S."/>
            <person name="Riley R."/>
            <person name="LaButti K."/>
            <person name="Pangilinan J."/>
            <person name="Andreopoulos W."/>
            <person name="Lipzen A."/>
            <person name="Yan J."/>
            <person name="Wang M."/>
            <person name="Ng V."/>
            <person name="Grigoriev I.V."/>
            <person name="Spatafora J.W."/>
            <person name="Magnuson J.K."/>
            <person name="Baker S.E."/>
            <person name="Pomraning K.R."/>
        </authorList>
    </citation>
    <scope>NUCLEOTIDE SEQUENCE [LARGE SCALE GENOMIC DNA]</scope>
    <source>
        <strain evidence="2">CBS 10300</strain>
    </source>
</reference>
<sequence length="209" mass="23742">MPNTWTGWTDSWSSTTEWNATSDENDQGHGGSLCNMNMLFTWDVKNICIVFQGWRIYNKVTLAFSFVGIVGLGIGYEFLREMTRRYEAFIATPGRRDELLPLMVTKYIPDRCIRDRLVVSLLYALQVLYSFFLMLVFMSYNGLMMLAVVVGAFIGFFFFGSRTRVPATYVDDKDLITDINNGIMNEKTSMTKVMSRSVGTSAVRGGTCH</sequence>
<dbReference type="Proteomes" id="UP001489719">
    <property type="component" value="Unassembled WGS sequence"/>
</dbReference>
<evidence type="ECO:0000313" key="1">
    <source>
        <dbReference type="EMBL" id="KAK9321127.1"/>
    </source>
</evidence>